<evidence type="ECO:0000256" key="6">
    <source>
        <dbReference type="ARBA" id="ARBA00022729"/>
    </source>
</evidence>
<dbReference type="InterPro" id="IPR050490">
    <property type="entry name" value="Bact_solute-bd_prot1"/>
</dbReference>
<evidence type="ECO:0000256" key="2">
    <source>
        <dbReference type="ARBA" id="ARBA00008520"/>
    </source>
</evidence>
<dbReference type="InterPro" id="IPR006059">
    <property type="entry name" value="SBP"/>
</dbReference>
<evidence type="ECO:0000313" key="10">
    <source>
        <dbReference type="EMBL" id="CTQ44526.1"/>
    </source>
</evidence>
<feature type="signal peptide" evidence="9">
    <location>
        <begin position="1"/>
        <end position="25"/>
    </location>
</feature>
<proteinExistence type="inferred from homology"/>
<comment type="subcellular location">
    <subcellularLocation>
        <location evidence="1">Periplasm</location>
    </subcellularLocation>
</comment>
<evidence type="ECO:0000256" key="8">
    <source>
        <dbReference type="ARBA" id="ARBA00034473"/>
    </source>
</evidence>
<organism evidence="10 11">
    <name type="scientific">Roseibium aggregatum</name>
    <dbReference type="NCBI Taxonomy" id="187304"/>
    <lineage>
        <taxon>Bacteria</taxon>
        <taxon>Pseudomonadati</taxon>
        <taxon>Pseudomonadota</taxon>
        <taxon>Alphaproteobacteria</taxon>
        <taxon>Hyphomicrobiales</taxon>
        <taxon>Stappiaceae</taxon>
        <taxon>Roseibium</taxon>
    </lineage>
</organism>
<keyword evidence="5" id="KW-0813">Transport</keyword>
<keyword evidence="11" id="KW-1185">Reference proteome</keyword>
<name>A0A0M6Y351_9HYPH</name>
<dbReference type="RefSeq" id="WP_031268865.1">
    <property type="nucleotide sequence ID" value="NZ_CP045617.1"/>
</dbReference>
<dbReference type="Proteomes" id="UP000048926">
    <property type="component" value="Unassembled WGS sequence"/>
</dbReference>
<evidence type="ECO:0000256" key="5">
    <source>
        <dbReference type="ARBA" id="ARBA00022448"/>
    </source>
</evidence>
<dbReference type="PANTHER" id="PTHR43649:SF31">
    <property type="entry name" value="SN-GLYCEROL-3-PHOSPHATE-BINDING PERIPLASMIC PROTEIN UGPB"/>
    <property type="match status" value="1"/>
</dbReference>
<dbReference type="OrthoDB" id="9762335at2"/>
<sequence>MAYRKTVASLVAAAALLGTSSASYAATDITWWHAMGGKLGEVVVEISNGYNGSQDACQITPVFKGTYEETLTAGIAAFRAGEQPNILQVFDAGAATIIGAKGAVVPVEDLLNESGAEFNIEDYIAGVRYFYADSNGKMIGMPFNSSAPILYINDDAMKKAGVEAPKTYEEFEAIAPKLKEAGYVPLVQSHLPWEFVENFKSRHNLQFATNNNGYDGAEGTELVFGEPIKNHFKAAKKWLDEGLFGYYGTGWGDNQTPFNEGKVALWIGSSGSFGGIADTVDFPFSATYLPYWEAVEGANKASFIGGAALFAMSGKPAEENNCVASFFEYLTSPEVQYMWHKETGYVPVTEAAYELAKKDGHYERTPAAEVGIQQLSLEGGEWTKGYRMGFYVQIRDVMNRELGKVFSGETSVDDAFATIKADGDKLLERFAKTTSN</sequence>
<evidence type="ECO:0000313" key="11">
    <source>
        <dbReference type="Proteomes" id="UP000048926"/>
    </source>
</evidence>
<evidence type="ECO:0000256" key="4">
    <source>
        <dbReference type="ARBA" id="ARBA00017470"/>
    </source>
</evidence>
<dbReference type="EMBL" id="CXST01000002">
    <property type="protein sequence ID" value="CTQ44526.1"/>
    <property type="molecule type" value="Genomic_DNA"/>
</dbReference>
<comment type="similarity">
    <text evidence="2">Belongs to the bacterial solute-binding protein 1 family.</text>
</comment>
<keyword evidence="7" id="KW-0574">Periplasm</keyword>
<dbReference type="Pfam" id="PF13416">
    <property type="entry name" value="SBP_bac_8"/>
    <property type="match status" value="1"/>
</dbReference>
<dbReference type="PANTHER" id="PTHR43649">
    <property type="entry name" value="ARABINOSE-BINDING PROTEIN-RELATED"/>
    <property type="match status" value="1"/>
</dbReference>
<dbReference type="SUPFAM" id="SSF53850">
    <property type="entry name" value="Periplasmic binding protein-like II"/>
    <property type="match status" value="1"/>
</dbReference>
<evidence type="ECO:0000256" key="7">
    <source>
        <dbReference type="ARBA" id="ARBA00022764"/>
    </source>
</evidence>
<comment type="subunit">
    <text evidence="3">The complex is composed of two ATP-binding proteins (UgpC), two transmembrane proteins (UgpA and UgpE) and a solute-binding protein (UgpB).</text>
</comment>
<protein>
    <recommendedName>
        <fullName evidence="4">sn-glycerol-3-phosphate-binding periplasmic protein UgpB</fullName>
    </recommendedName>
</protein>
<accession>A0A0M6Y351</accession>
<dbReference type="AlphaFoldDB" id="A0A0M6Y351"/>
<dbReference type="GO" id="GO:0042597">
    <property type="term" value="C:periplasmic space"/>
    <property type="evidence" value="ECO:0007669"/>
    <property type="project" value="UniProtKB-SubCell"/>
</dbReference>
<evidence type="ECO:0000256" key="3">
    <source>
        <dbReference type="ARBA" id="ARBA00011557"/>
    </source>
</evidence>
<comment type="function">
    <text evidence="8">Part of the ABC transporter complex UgpBAEC involved in sn-glycerol-3-phosphate (G3P) import. Binds G3P.</text>
</comment>
<dbReference type="KEGG" id="lagg:B0E33_08430"/>
<reference evidence="11" key="1">
    <citation type="submission" date="2015-07" db="EMBL/GenBank/DDBJ databases">
        <authorList>
            <person name="Rodrigo-Torres Lidia"/>
            <person name="Arahal R.David."/>
        </authorList>
    </citation>
    <scope>NUCLEOTIDE SEQUENCE [LARGE SCALE GENOMIC DNA]</scope>
    <source>
        <strain evidence="11">CECT 4801</strain>
    </source>
</reference>
<evidence type="ECO:0000256" key="9">
    <source>
        <dbReference type="SAM" id="SignalP"/>
    </source>
</evidence>
<keyword evidence="6 9" id="KW-0732">Signal</keyword>
<dbReference type="Gene3D" id="3.40.190.10">
    <property type="entry name" value="Periplasmic binding protein-like II"/>
    <property type="match status" value="2"/>
</dbReference>
<evidence type="ECO:0000256" key="1">
    <source>
        <dbReference type="ARBA" id="ARBA00004418"/>
    </source>
</evidence>
<dbReference type="STRING" id="187304.B0E33_08430"/>
<gene>
    <name evidence="10" type="primary">ugpB_2</name>
    <name evidence="10" type="ORF">LAL4801_02970</name>
</gene>
<feature type="chain" id="PRO_5005807722" description="sn-glycerol-3-phosphate-binding periplasmic protein UgpB" evidence="9">
    <location>
        <begin position="26"/>
        <end position="436"/>
    </location>
</feature>